<dbReference type="OrthoDB" id="2451965at2"/>
<keyword evidence="3" id="KW-1185">Reference proteome</keyword>
<evidence type="ECO:0000256" key="1">
    <source>
        <dbReference type="SAM" id="MobiDB-lite"/>
    </source>
</evidence>
<accession>A0A3L7JVB5</accession>
<dbReference type="RefSeq" id="WP_121680960.1">
    <property type="nucleotide sequence ID" value="NZ_RCVZ01000008.1"/>
</dbReference>
<comment type="caution">
    <text evidence="2">The sequence shown here is derived from an EMBL/GenBank/DDBJ whole genome shotgun (WGS) entry which is preliminary data.</text>
</comment>
<dbReference type="Proteomes" id="UP000276770">
    <property type="component" value="Unassembled WGS sequence"/>
</dbReference>
<name>A0A3L7JVB5_9BACI</name>
<dbReference type="InterPro" id="IPR036514">
    <property type="entry name" value="SGNH_hydro_sf"/>
</dbReference>
<dbReference type="CDD" id="cd00229">
    <property type="entry name" value="SGNH_hydrolase"/>
    <property type="match status" value="1"/>
</dbReference>
<organism evidence="2 3">
    <name type="scientific">Falsibacillus albus</name>
    <dbReference type="NCBI Taxonomy" id="2478915"/>
    <lineage>
        <taxon>Bacteria</taxon>
        <taxon>Bacillati</taxon>
        <taxon>Bacillota</taxon>
        <taxon>Bacilli</taxon>
        <taxon>Bacillales</taxon>
        <taxon>Bacillaceae</taxon>
        <taxon>Falsibacillus</taxon>
    </lineage>
</organism>
<dbReference type="AlphaFoldDB" id="A0A3L7JVB5"/>
<keyword evidence="2" id="KW-0378">Hydrolase</keyword>
<evidence type="ECO:0000313" key="3">
    <source>
        <dbReference type="Proteomes" id="UP000276770"/>
    </source>
</evidence>
<protein>
    <submittedName>
        <fullName evidence="2">SGNH/GDSL hydrolase family protein</fullName>
    </submittedName>
</protein>
<feature type="region of interest" description="Disordered" evidence="1">
    <location>
        <begin position="33"/>
        <end position="53"/>
    </location>
</feature>
<reference evidence="2 3" key="1">
    <citation type="submission" date="2018-10" db="EMBL/GenBank/DDBJ databases">
        <title>Falsibacillus sp. genome draft.</title>
        <authorList>
            <person name="Shi S."/>
        </authorList>
    </citation>
    <scope>NUCLEOTIDE SEQUENCE [LARGE SCALE GENOMIC DNA]</scope>
    <source>
        <strain evidence="2 3">GY 10110</strain>
    </source>
</reference>
<dbReference type="GO" id="GO:0016787">
    <property type="term" value="F:hydrolase activity"/>
    <property type="evidence" value="ECO:0007669"/>
    <property type="project" value="UniProtKB-KW"/>
</dbReference>
<proteinExistence type="predicted"/>
<dbReference type="SUPFAM" id="SSF52266">
    <property type="entry name" value="SGNH hydrolase"/>
    <property type="match status" value="1"/>
</dbReference>
<dbReference type="EMBL" id="RCVZ01000008">
    <property type="protein sequence ID" value="RLQ94797.1"/>
    <property type="molecule type" value="Genomic_DNA"/>
</dbReference>
<gene>
    <name evidence="2" type="ORF">D9X91_12440</name>
</gene>
<dbReference type="Gene3D" id="3.40.50.1110">
    <property type="entry name" value="SGNH hydrolase"/>
    <property type="match status" value="1"/>
</dbReference>
<evidence type="ECO:0000313" key="2">
    <source>
        <dbReference type="EMBL" id="RLQ94797.1"/>
    </source>
</evidence>
<sequence>MRLKILLISVLLIIFVGVLALGTLHWNESVAAAGSENDDDRTTPSLPDDSPNKFELSEQEKRAIMLAKNWSLKAQEALKSKMKSNQPFLMGIVGSQSLGKDVNGWSVQLKTKMEQAFGSDVLQVKIFEYDSIRSSKFIKYSDYQEVADFKPDMVLFEPFTLNDNGYVPVESEEKNFEKFQAALGDAVMILQPPHPIYQSTYYPRQVAAIKKFAESKSITYLDHWTAWPDPATAAVKEDLTPSQSAPNEKGHKLWAEYLEKYFIAE</sequence>